<keyword evidence="10" id="KW-0413">Isomerase</keyword>
<keyword evidence="8" id="KW-0238">DNA-binding</keyword>
<dbReference type="EC" id="5.6.2.4" evidence="12"/>
<keyword evidence="6" id="KW-0269">Exonuclease</keyword>
<keyword evidence="5 15" id="KW-0347">Helicase</keyword>
<dbReference type="PANTHER" id="PTHR11070:SF2">
    <property type="entry name" value="ATP-DEPENDENT DNA HELICASE SRS2"/>
    <property type="match status" value="1"/>
</dbReference>
<feature type="domain" description="UvrD-like helicase ATP-binding" evidence="16">
    <location>
        <begin position="7"/>
        <end position="488"/>
    </location>
</feature>
<dbReference type="OrthoDB" id="5905204at2"/>
<dbReference type="Gene3D" id="3.90.320.10">
    <property type="match status" value="1"/>
</dbReference>
<dbReference type="GO" id="GO:0005829">
    <property type="term" value="C:cytosol"/>
    <property type="evidence" value="ECO:0007669"/>
    <property type="project" value="TreeGrafter"/>
</dbReference>
<dbReference type="Pfam" id="PF13361">
    <property type="entry name" value="UvrD_C"/>
    <property type="match status" value="1"/>
</dbReference>
<dbReference type="STRING" id="159087.Daro_0468"/>
<dbReference type="Gene3D" id="3.40.50.300">
    <property type="entry name" value="P-loop containing nucleotide triphosphate hydrolases"/>
    <property type="match status" value="3"/>
</dbReference>
<proteinExistence type="predicted"/>
<evidence type="ECO:0000256" key="13">
    <source>
        <dbReference type="ARBA" id="ARBA00034923"/>
    </source>
</evidence>
<sequence>MVLAIDRLEEDRIARQRALEVASFIVEAPAGAGKTELLTQRYLRLLAVVEHPEEVLALTFTNKAATEMRDRILGSLELASGDKLPEQPHKQLTFGLARQVLAHDAERGWSLLGHPGRLRITTLDSLCASLARQMPYLSRFGSQPGVSDDAEAHYATAARRTLEMVESGSDDAEVIAEALAFMDNNAGRLEKLLIAMLGRRDQWLHHASRIESGAMKREVEAGFAALIERDLAAVGGLLDGRMQSLLMPLARFAAANAPGLLDAIADWSSPLTAAIADLPTWQALAGLLLTGTGTLRKSVDKRIGFPADKELADQKKAMLELLGDLRSVDGLEAALAMLVKLPQPELSEAEWATVECFSRLLRLAAGQLWLAFQEAGEVDFIEIAARAGLALGDDDAPTDLAQALDYRIRHLLVDEFQDTSPSQVGLIEKLTRGWMPDDGRTLFVVGDPMQSIYRFRKADVGLFLRVRERGIGDIRLGHLRLFRNNRSYPGIVDWVNAAFPSIFPAEDSPEAGAVRYAESAATRSPRADSGVVVHPVIEHEGGDAAGEEARRVLTIIREARRAAPAERIAVLVRARSHLDALVSEIRRSAPELRFQAVDIEGLDGRQHVQDLLTLFRALHHRADRVHWLALLRAPWCGLKLADLHALAADDKKSTIWQLMQDEARLARLSDDGQQRLRHVLGVLHQAFAGRDRQHPRRWLEGVWLMLGGPRCLEAPEALNDVEAFFALVDKLVASRTLSAETLAAHAAELYAPSDPLGDAVQMMTVHKSKGLEFDTVILPGLHRETGGNDSSLLLWDEVAGADGDEHLLVAPIKQKGAGNGEPTAYDYLKKLEAERAAHEDERLLYVAATRAIRRLHLLGIAVADAKKEEGLKSPANGTLLKLLWPGVAQREFLAALTEGESGEPARASIDPATFVPPLVRLREVHVPPALRSPAEGVRPADNPVDLDTPESTLSLEASVGTLVHRCLELIAKNGLPAWSDKRISGLQPVYQRWLQAQGHSEADAESGAGEVVAALVSTLASDTGRWLLTDHPQSAAEQAWSSTDGSLTVNHVIDRVFVADACRWIIDYKTVRLPDAELPQRAESYRPQLERYASLFAGDPLPLRLAIYFPLQGRLIELPAAMPSARAAQFSLFE</sequence>
<evidence type="ECO:0000256" key="14">
    <source>
        <dbReference type="ARBA" id="ARBA00048988"/>
    </source>
</evidence>
<name>Q47IV6_DECAR</name>
<keyword evidence="1" id="KW-0540">Nuclease</keyword>
<dbReference type="InterPro" id="IPR011335">
    <property type="entry name" value="Restrct_endonuc-II-like"/>
</dbReference>
<dbReference type="GO" id="GO:0005524">
    <property type="term" value="F:ATP binding"/>
    <property type="evidence" value="ECO:0007669"/>
    <property type="project" value="UniProtKB-UniRule"/>
</dbReference>
<dbReference type="EMBL" id="CP000089">
    <property type="protein sequence ID" value="AAZ45225.1"/>
    <property type="molecule type" value="Genomic_DNA"/>
</dbReference>
<evidence type="ECO:0000256" key="4">
    <source>
        <dbReference type="ARBA" id="ARBA00022801"/>
    </source>
</evidence>
<dbReference type="SUPFAM" id="SSF52540">
    <property type="entry name" value="P-loop containing nucleoside triphosphate hydrolases"/>
    <property type="match status" value="1"/>
</dbReference>
<dbReference type="Pfam" id="PF12705">
    <property type="entry name" value="PDDEXK_1"/>
    <property type="match status" value="1"/>
</dbReference>
<dbReference type="InterPro" id="IPR014017">
    <property type="entry name" value="DNA_helicase_UvrD-like_C"/>
</dbReference>
<dbReference type="InterPro" id="IPR011604">
    <property type="entry name" value="PDDEXK-like_dom_sf"/>
</dbReference>
<dbReference type="PANTHER" id="PTHR11070">
    <property type="entry name" value="UVRD / RECB / PCRA DNA HELICASE FAMILY MEMBER"/>
    <property type="match status" value="1"/>
</dbReference>
<protein>
    <recommendedName>
        <fullName evidence="12">DNA 3'-5' helicase</fullName>
        <ecNumber evidence="12">5.6.2.4</ecNumber>
    </recommendedName>
    <alternativeName>
        <fullName evidence="13">DNA 3'-5' helicase II</fullName>
    </alternativeName>
</protein>
<evidence type="ECO:0000256" key="8">
    <source>
        <dbReference type="ARBA" id="ARBA00023125"/>
    </source>
</evidence>
<dbReference type="InterPro" id="IPR027417">
    <property type="entry name" value="P-loop_NTPase"/>
</dbReference>
<dbReference type="GO" id="GO:0000725">
    <property type="term" value="P:recombinational repair"/>
    <property type="evidence" value="ECO:0007669"/>
    <property type="project" value="TreeGrafter"/>
</dbReference>
<dbReference type="InterPro" id="IPR014016">
    <property type="entry name" value="UvrD-like_ATP-bd"/>
</dbReference>
<evidence type="ECO:0000256" key="7">
    <source>
        <dbReference type="ARBA" id="ARBA00022840"/>
    </source>
</evidence>
<dbReference type="GO" id="GO:0033202">
    <property type="term" value="C:DNA helicase complex"/>
    <property type="evidence" value="ECO:0007669"/>
    <property type="project" value="TreeGrafter"/>
</dbReference>
<evidence type="ECO:0000256" key="6">
    <source>
        <dbReference type="ARBA" id="ARBA00022839"/>
    </source>
</evidence>
<keyword evidence="2 15" id="KW-0547">Nucleotide-binding</keyword>
<gene>
    <name evidence="18" type="ordered locus">Daro_0468</name>
</gene>
<comment type="catalytic activity">
    <reaction evidence="14">
        <text>ATP + H2O = ADP + phosphate + H(+)</text>
        <dbReference type="Rhea" id="RHEA:13065"/>
        <dbReference type="ChEBI" id="CHEBI:15377"/>
        <dbReference type="ChEBI" id="CHEBI:15378"/>
        <dbReference type="ChEBI" id="CHEBI:30616"/>
        <dbReference type="ChEBI" id="CHEBI:43474"/>
        <dbReference type="ChEBI" id="CHEBI:456216"/>
        <dbReference type="EC" id="5.6.2.4"/>
    </reaction>
</comment>
<evidence type="ECO:0000256" key="1">
    <source>
        <dbReference type="ARBA" id="ARBA00022722"/>
    </source>
</evidence>
<keyword evidence="7 15" id="KW-0067">ATP-binding</keyword>
<evidence type="ECO:0000256" key="9">
    <source>
        <dbReference type="ARBA" id="ARBA00023204"/>
    </source>
</evidence>
<feature type="domain" description="UvrD-like helicase C-terminal" evidence="17">
    <location>
        <begin position="500"/>
        <end position="770"/>
    </location>
</feature>
<dbReference type="AlphaFoldDB" id="Q47IV6"/>
<keyword evidence="9" id="KW-0234">DNA repair</keyword>
<evidence type="ECO:0000313" key="18">
    <source>
        <dbReference type="EMBL" id="AAZ45225.1"/>
    </source>
</evidence>
<dbReference type="Gene3D" id="1.10.486.10">
    <property type="entry name" value="PCRA, domain 4"/>
    <property type="match status" value="1"/>
</dbReference>
<evidence type="ECO:0000256" key="10">
    <source>
        <dbReference type="ARBA" id="ARBA00023235"/>
    </source>
</evidence>
<feature type="binding site" evidence="15">
    <location>
        <begin position="28"/>
        <end position="35"/>
    </location>
    <ligand>
        <name>ATP</name>
        <dbReference type="ChEBI" id="CHEBI:30616"/>
    </ligand>
</feature>
<evidence type="ECO:0000256" key="2">
    <source>
        <dbReference type="ARBA" id="ARBA00022741"/>
    </source>
</evidence>
<dbReference type="eggNOG" id="COG1074">
    <property type="taxonomic scope" value="Bacteria"/>
</dbReference>
<dbReference type="GO" id="GO:0003677">
    <property type="term" value="F:DNA binding"/>
    <property type="evidence" value="ECO:0007669"/>
    <property type="project" value="UniProtKB-KW"/>
</dbReference>
<dbReference type="PROSITE" id="PS51217">
    <property type="entry name" value="UVRD_HELICASE_CTER"/>
    <property type="match status" value="1"/>
</dbReference>
<dbReference type="PROSITE" id="PS51198">
    <property type="entry name" value="UVRD_HELICASE_ATP_BIND"/>
    <property type="match status" value="1"/>
</dbReference>
<dbReference type="InterPro" id="IPR038726">
    <property type="entry name" value="PDDEXK_AddAB-type"/>
</dbReference>
<evidence type="ECO:0000256" key="12">
    <source>
        <dbReference type="ARBA" id="ARBA00034808"/>
    </source>
</evidence>
<keyword evidence="3" id="KW-0227">DNA damage</keyword>
<evidence type="ECO:0000256" key="15">
    <source>
        <dbReference type="PROSITE-ProRule" id="PRU00560"/>
    </source>
</evidence>
<accession>Q47IV6</accession>
<evidence type="ECO:0000256" key="11">
    <source>
        <dbReference type="ARBA" id="ARBA00034617"/>
    </source>
</evidence>
<evidence type="ECO:0000256" key="5">
    <source>
        <dbReference type="ARBA" id="ARBA00022806"/>
    </source>
</evidence>
<keyword evidence="4 15" id="KW-0378">Hydrolase</keyword>
<dbReference type="HOGENOM" id="CLU_009270_0_0_4"/>
<dbReference type="SUPFAM" id="SSF52980">
    <property type="entry name" value="Restriction endonuclease-like"/>
    <property type="match status" value="1"/>
</dbReference>
<dbReference type="InterPro" id="IPR000212">
    <property type="entry name" value="DNA_helicase_UvrD/REP"/>
</dbReference>
<organism evidence="18">
    <name type="scientific">Dechloromonas aromatica (strain RCB)</name>
    <dbReference type="NCBI Taxonomy" id="159087"/>
    <lineage>
        <taxon>Bacteria</taxon>
        <taxon>Pseudomonadati</taxon>
        <taxon>Pseudomonadota</taxon>
        <taxon>Betaproteobacteria</taxon>
        <taxon>Rhodocyclales</taxon>
        <taxon>Azonexaceae</taxon>
        <taxon>Dechloromonas</taxon>
    </lineage>
</organism>
<comment type="catalytic activity">
    <reaction evidence="11">
        <text>Couples ATP hydrolysis with the unwinding of duplex DNA by translocating in the 3'-5' direction.</text>
        <dbReference type="EC" id="5.6.2.4"/>
    </reaction>
</comment>
<dbReference type="GO" id="GO:0004527">
    <property type="term" value="F:exonuclease activity"/>
    <property type="evidence" value="ECO:0007669"/>
    <property type="project" value="UniProtKB-KW"/>
</dbReference>
<dbReference type="GO" id="GO:0043138">
    <property type="term" value="F:3'-5' DNA helicase activity"/>
    <property type="evidence" value="ECO:0007669"/>
    <property type="project" value="UniProtKB-EC"/>
</dbReference>
<evidence type="ECO:0000259" key="17">
    <source>
        <dbReference type="PROSITE" id="PS51217"/>
    </source>
</evidence>
<evidence type="ECO:0000256" key="3">
    <source>
        <dbReference type="ARBA" id="ARBA00022763"/>
    </source>
</evidence>
<evidence type="ECO:0000259" key="16">
    <source>
        <dbReference type="PROSITE" id="PS51198"/>
    </source>
</evidence>
<dbReference type="Pfam" id="PF00580">
    <property type="entry name" value="UvrD-helicase"/>
    <property type="match status" value="1"/>
</dbReference>
<dbReference type="KEGG" id="dar:Daro_0468"/>
<reference evidence="18" key="1">
    <citation type="submission" date="2005-08" db="EMBL/GenBank/DDBJ databases">
        <title>Complete sequence of Dechloromonas aromatica RCB.</title>
        <authorList>
            <person name="Salinero K.K."/>
            <person name="Copeland A."/>
            <person name="Lucas S."/>
            <person name="Lapidus A."/>
            <person name="Barry K."/>
            <person name="Detter J.C."/>
            <person name="Glavina T."/>
            <person name="Hammon N."/>
            <person name="Israni S."/>
            <person name="Pitluck S."/>
            <person name="Di Bartolo G."/>
            <person name="Trong S."/>
            <person name="Schmutz J."/>
            <person name="Larimer F."/>
            <person name="Land M."/>
            <person name="Ivanova N."/>
            <person name="Richardson P."/>
        </authorList>
    </citation>
    <scope>NUCLEOTIDE SEQUENCE</scope>
    <source>
        <strain evidence="18">RCB</strain>
    </source>
</reference>